<organism evidence="1 2">
    <name type="scientific">Arsenicibacter rosenii</name>
    <dbReference type="NCBI Taxonomy" id="1750698"/>
    <lineage>
        <taxon>Bacteria</taxon>
        <taxon>Pseudomonadati</taxon>
        <taxon>Bacteroidota</taxon>
        <taxon>Cytophagia</taxon>
        <taxon>Cytophagales</taxon>
        <taxon>Spirosomataceae</taxon>
        <taxon>Arsenicibacter</taxon>
    </lineage>
</organism>
<dbReference type="Proteomes" id="UP000181790">
    <property type="component" value="Unassembled WGS sequence"/>
</dbReference>
<keyword evidence="2" id="KW-1185">Reference proteome</keyword>
<accession>A0A1S2VF26</accession>
<name>A0A1S2VF26_9BACT</name>
<comment type="caution">
    <text evidence="1">The sequence shown here is derived from an EMBL/GenBank/DDBJ whole genome shotgun (WGS) entry which is preliminary data.</text>
</comment>
<sequence>MQVWPDTIEGLCQRIRHMIAEREADAMSHRRPSAVDIREADELKKILSQVRKAYVQAVPDWKSE</sequence>
<evidence type="ECO:0000313" key="2">
    <source>
        <dbReference type="Proteomes" id="UP000181790"/>
    </source>
</evidence>
<proteinExistence type="predicted"/>
<protein>
    <submittedName>
        <fullName evidence="1">Uncharacterized protein</fullName>
    </submittedName>
</protein>
<dbReference type="EMBL" id="MORL01000018">
    <property type="protein sequence ID" value="OIN56806.1"/>
    <property type="molecule type" value="Genomic_DNA"/>
</dbReference>
<reference evidence="1 2" key="1">
    <citation type="submission" date="2016-10" db="EMBL/GenBank/DDBJ databases">
        <title>Arsenicibacter rosenii gen. nov., sp. nov., an efficient arsenic-methylating bacterium isolated from an arsenic-contaminated paddy soil.</title>
        <authorList>
            <person name="Huang K."/>
        </authorList>
    </citation>
    <scope>NUCLEOTIDE SEQUENCE [LARGE SCALE GENOMIC DNA]</scope>
    <source>
        <strain evidence="1 2">SM-1</strain>
    </source>
</reference>
<dbReference type="RefSeq" id="WP_071505532.1">
    <property type="nucleotide sequence ID" value="NZ_MORL01000018.1"/>
</dbReference>
<dbReference type="AlphaFoldDB" id="A0A1S2VF26"/>
<evidence type="ECO:0000313" key="1">
    <source>
        <dbReference type="EMBL" id="OIN56806.1"/>
    </source>
</evidence>
<gene>
    <name evidence="1" type="ORF">BLX24_22795</name>
</gene>